<evidence type="ECO:0000256" key="1">
    <source>
        <dbReference type="SAM" id="Phobius"/>
    </source>
</evidence>
<accession>A0A0A1FB71</accession>
<gene>
    <name evidence="2" type="ORF">LT85_1862</name>
</gene>
<keyword evidence="1" id="KW-0472">Membrane</keyword>
<keyword evidence="3" id="KW-1185">Reference proteome</keyword>
<sequence length="50" mass="5374">MLSPTVAGWLLDASWASAQLFLFYAASLLPAIIAVVARHYRQEAAATTPL</sequence>
<proteinExistence type="predicted"/>
<keyword evidence="1" id="KW-1133">Transmembrane helix</keyword>
<protein>
    <submittedName>
        <fullName evidence="2">Uncharacterized protein</fullName>
    </submittedName>
</protein>
<evidence type="ECO:0000313" key="2">
    <source>
        <dbReference type="EMBL" id="AIY41020.1"/>
    </source>
</evidence>
<dbReference type="EMBL" id="CP009962">
    <property type="protein sequence ID" value="AIY41020.1"/>
    <property type="molecule type" value="Genomic_DNA"/>
</dbReference>
<keyword evidence="1" id="KW-0812">Transmembrane</keyword>
<evidence type="ECO:0000313" key="3">
    <source>
        <dbReference type="Proteomes" id="UP000030302"/>
    </source>
</evidence>
<feature type="transmembrane region" description="Helical" evidence="1">
    <location>
        <begin position="20"/>
        <end position="37"/>
    </location>
</feature>
<reference evidence="3" key="1">
    <citation type="journal article" date="2014" name="Soil Biol. Biochem.">
        <title>Structure and function of bacterial communities in ageing soils: Insights from the Mendocino ecological staircase.</title>
        <authorList>
            <person name="Uroz S."/>
            <person name="Tech J.J."/>
            <person name="Sawaya N.A."/>
            <person name="Frey-Klett P."/>
            <person name="Leveau J.H.J."/>
        </authorList>
    </citation>
    <scope>NUCLEOTIDE SEQUENCE [LARGE SCALE GENOMIC DNA]</scope>
    <source>
        <strain evidence="3">Cal35</strain>
    </source>
</reference>
<dbReference type="STRING" id="279058.LT85_1862"/>
<dbReference type="AlphaFoldDB" id="A0A0A1FB71"/>
<organism evidence="2 3">
    <name type="scientific">Collimonas arenae</name>
    <dbReference type="NCBI Taxonomy" id="279058"/>
    <lineage>
        <taxon>Bacteria</taxon>
        <taxon>Pseudomonadati</taxon>
        <taxon>Pseudomonadota</taxon>
        <taxon>Betaproteobacteria</taxon>
        <taxon>Burkholderiales</taxon>
        <taxon>Oxalobacteraceae</taxon>
        <taxon>Collimonas</taxon>
    </lineage>
</organism>
<dbReference type="HOGENOM" id="CLU_3116687_0_0_4"/>
<name>A0A0A1FB71_9BURK</name>
<dbReference type="Proteomes" id="UP000030302">
    <property type="component" value="Chromosome"/>
</dbReference>
<dbReference type="KEGG" id="care:LT85_1862"/>